<feature type="compositionally biased region" description="Basic and acidic residues" evidence="1">
    <location>
        <begin position="59"/>
        <end position="77"/>
    </location>
</feature>
<evidence type="ECO:0000256" key="1">
    <source>
        <dbReference type="SAM" id="MobiDB-lite"/>
    </source>
</evidence>
<dbReference type="EMBL" id="LFYR01002110">
    <property type="protein sequence ID" value="KMZ56977.1"/>
    <property type="molecule type" value="Genomic_DNA"/>
</dbReference>
<feature type="compositionally biased region" description="Basic and acidic residues" evidence="1">
    <location>
        <begin position="1"/>
        <end position="11"/>
    </location>
</feature>
<gene>
    <name evidence="2" type="ORF">ZOSMA_8G01230</name>
</gene>
<reference evidence="3" key="1">
    <citation type="journal article" date="2016" name="Nature">
        <title>The genome of the seagrass Zostera marina reveals angiosperm adaptation to the sea.</title>
        <authorList>
            <person name="Olsen J.L."/>
            <person name="Rouze P."/>
            <person name="Verhelst B."/>
            <person name="Lin Y.-C."/>
            <person name="Bayer T."/>
            <person name="Collen J."/>
            <person name="Dattolo E."/>
            <person name="De Paoli E."/>
            <person name="Dittami S."/>
            <person name="Maumus F."/>
            <person name="Michel G."/>
            <person name="Kersting A."/>
            <person name="Lauritano C."/>
            <person name="Lohaus R."/>
            <person name="Toepel M."/>
            <person name="Tonon T."/>
            <person name="Vanneste K."/>
            <person name="Amirebrahimi M."/>
            <person name="Brakel J."/>
            <person name="Bostroem C."/>
            <person name="Chovatia M."/>
            <person name="Grimwood J."/>
            <person name="Jenkins J.W."/>
            <person name="Jueterbock A."/>
            <person name="Mraz A."/>
            <person name="Stam W.T."/>
            <person name="Tice H."/>
            <person name="Bornberg-Bauer E."/>
            <person name="Green P.J."/>
            <person name="Pearson G.A."/>
            <person name="Procaccini G."/>
            <person name="Duarte C.M."/>
            <person name="Schmutz J."/>
            <person name="Reusch T.B.H."/>
            <person name="Van de Peer Y."/>
        </authorList>
    </citation>
    <scope>NUCLEOTIDE SEQUENCE [LARGE SCALE GENOMIC DNA]</scope>
    <source>
        <strain evidence="3">cv. Finnish</strain>
    </source>
</reference>
<feature type="region of interest" description="Disordered" evidence="1">
    <location>
        <begin position="1"/>
        <end position="117"/>
    </location>
</feature>
<accession>A0A0K9NLK4</accession>
<feature type="compositionally biased region" description="Basic and acidic residues" evidence="1">
    <location>
        <begin position="85"/>
        <end position="96"/>
    </location>
</feature>
<comment type="caution">
    <text evidence="2">The sequence shown here is derived from an EMBL/GenBank/DDBJ whole genome shotgun (WGS) entry which is preliminary data.</text>
</comment>
<evidence type="ECO:0000313" key="3">
    <source>
        <dbReference type="Proteomes" id="UP000036987"/>
    </source>
</evidence>
<proteinExistence type="predicted"/>
<feature type="compositionally biased region" description="Low complexity" evidence="1">
    <location>
        <begin position="19"/>
        <end position="31"/>
    </location>
</feature>
<name>A0A0K9NLK4_ZOSMR</name>
<keyword evidence="3" id="KW-1185">Reference proteome</keyword>
<protein>
    <submittedName>
        <fullName evidence="2">Uncharacterized protein</fullName>
    </submittedName>
</protein>
<sequence length="242" mass="26419">MEGDSSDKETSNSDEVDGNSDSTANSDSSDSIDAKKKKKSIAKGKKPLVEGKKIKKNTRSKEIAAKKSEDEGKKEEDAANEEVDDNKSTVDVEKILPEAVGDDTVMSNEEETKKCTNEASEKLDAGILKKGDPKQSVNDDTEIVNDASEAVNAAILEVENPNEKFHDNSEQLYDKIIDNNVRQEEVIAEEHNILNVADVHDDEPKVTEEVEVVKTGSGPNEAKKPRPVVVDIKIGEYGNHGN</sequence>
<organism evidence="2 3">
    <name type="scientific">Zostera marina</name>
    <name type="common">Eelgrass</name>
    <dbReference type="NCBI Taxonomy" id="29655"/>
    <lineage>
        <taxon>Eukaryota</taxon>
        <taxon>Viridiplantae</taxon>
        <taxon>Streptophyta</taxon>
        <taxon>Embryophyta</taxon>
        <taxon>Tracheophyta</taxon>
        <taxon>Spermatophyta</taxon>
        <taxon>Magnoliopsida</taxon>
        <taxon>Liliopsida</taxon>
        <taxon>Zosteraceae</taxon>
        <taxon>Zostera</taxon>
    </lineage>
</organism>
<dbReference type="AlphaFoldDB" id="A0A0K9NLK4"/>
<feature type="compositionally biased region" description="Basic residues" evidence="1">
    <location>
        <begin position="35"/>
        <end position="46"/>
    </location>
</feature>
<evidence type="ECO:0000313" key="2">
    <source>
        <dbReference type="EMBL" id="KMZ56977.1"/>
    </source>
</evidence>
<dbReference type="Proteomes" id="UP000036987">
    <property type="component" value="Unassembled WGS sequence"/>
</dbReference>